<dbReference type="EMBL" id="VOIR01000011">
    <property type="protein sequence ID" value="KAA6436246.1"/>
    <property type="molecule type" value="Genomic_DNA"/>
</dbReference>
<dbReference type="InterPro" id="IPR058776">
    <property type="entry name" value="KhtT-like_N"/>
</dbReference>
<dbReference type="InterPro" id="IPR006037">
    <property type="entry name" value="RCK_C"/>
</dbReference>
<evidence type="ECO:0000313" key="2">
    <source>
        <dbReference type="EMBL" id="KAA6436246.1"/>
    </source>
</evidence>
<comment type="caution">
    <text evidence="2">The sequence shown here is derived from an EMBL/GenBank/DDBJ whole genome shotgun (WGS) entry which is preliminary data.</text>
</comment>
<dbReference type="Proteomes" id="UP000323221">
    <property type="component" value="Unassembled WGS sequence"/>
</dbReference>
<proteinExistence type="predicted"/>
<gene>
    <name evidence="2" type="ORF">FQ330_02210</name>
</gene>
<dbReference type="PANTHER" id="PTHR30445:SF8">
    <property type="entry name" value="K(+)_H(+) ANTIPORTER SUBUNIT KHTT"/>
    <property type="match status" value="1"/>
</dbReference>
<dbReference type="PANTHER" id="PTHR30445">
    <property type="entry name" value="K(+)_H(+) ANTIPORTER SUBUNIT KHTT"/>
    <property type="match status" value="1"/>
</dbReference>
<dbReference type="Gene3D" id="3.30.70.1450">
    <property type="entry name" value="Regulator of K+ conductance, C-terminal domain"/>
    <property type="match status" value="1"/>
</dbReference>
<dbReference type="GO" id="GO:0008324">
    <property type="term" value="F:monoatomic cation transmembrane transporter activity"/>
    <property type="evidence" value="ECO:0007669"/>
    <property type="project" value="InterPro"/>
</dbReference>
<protein>
    <submittedName>
        <fullName evidence="2">Cation:proton antiporter regulatory subunit</fullName>
    </submittedName>
</protein>
<dbReference type="OrthoDB" id="5242677at2"/>
<sequence length="160" mass="16844">MEITQTLLPGVGMRYDMRTTKGVPLSIVVHREGQADLCVLSREDPDDVRLELSLNEDEVDALAELLGAARIAEGMLDVTREIPGLESARLAIEPGSPFAGHPLGSTKARTLTGCSIVAIVRGDDVLAAPGPEEPLAAGDTLVVVGSATGIDQLRVRLQPV</sequence>
<evidence type="ECO:0000259" key="1">
    <source>
        <dbReference type="PROSITE" id="PS51202"/>
    </source>
</evidence>
<dbReference type="PROSITE" id="PS51202">
    <property type="entry name" value="RCK_C"/>
    <property type="match status" value="1"/>
</dbReference>
<organism evidence="2 3">
    <name type="scientific">Agrococcus sediminis</name>
    <dbReference type="NCBI Taxonomy" id="2599924"/>
    <lineage>
        <taxon>Bacteria</taxon>
        <taxon>Bacillati</taxon>
        <taxon>Actinomycetota</taxon>
        <taxon>Actinomycetes</taxon>
        <taxon>Micrococcales</taxon>
        <taxon>Microbacteriaceae</taxon>
        <taxon>Agrococcus</taxon>
    </lineage>
</organism>
<dbReference type="InterPro" id="IPR026278">
    <property type="entry name" value="KhtT"/>
</dbReference>
<dbReference type="PIRSF" id="PIRSF005028">
    <property type="entry name" value="KhtT"/>
    <property type="match status" value="1"/>
</dbReference>
<dbReference type="InterPro" id="IPR036721">
    <property type="entry name" value="RCK_C_sf"/>
</dbReference>
<name>A0A5M8QNE6_9MICO</name>
<dbReference type="GO" id="GO:0006813">
    <property type="term" value="P:potassium ion transport"/>
    <property type="evidence" value="ECO:0007669"/>
    <property type="project" value="InterPro"/>
</dbReference>
<evidence type="ECO:0000313" key="3">
    <source>
        <dbReference type="Proteomes" id="UP000323221"/>
    </source>
</evidence>
<reference evidence="2 3" key="1">
    <citation type="submission" date="2019-08" db="EMBL/GenBank/DDBJ databases">
        <title>Agrococcus lahaulensis sp. nov., isolated from a cold desert of the Indian Himalayas.</title>
        <authorList>
            <person name="Qu J.H."/>
        </authorList>
    </citation>
    <scope>NUCLEOTIDE SEQUENCE [LARGE SCALE GENOMIC DNA]</scope>
    <source>
        <strain evidence="2 3">NS18</strain>
    </source>
</reference>
<dbReference type="Pfam" id="PF02080">
    <property type="entry name" value="TrkA_C"/>
    <property type="match status" value="1"/>
</dbReference>
<dbReference type="RefSeq" id="WP_128188943.1">
    <property type="nucleotide sequence ID" value="NZ_VOIR01000011.1"/>
</dbReference>
<dbReference type="InterPro" id="IPR050144">
    <property type="entry name" value="AAE_transporter"/>
</dbReference>
<feature type="domain" description="RCK C-terminal" evidence="1">
    <location>
        <begin position="73"/>
        <end position="159"/>
    </location>
</feature>
<accession>A0A5M8QNE6</accession>
<dbReference type="Pfam" id="PF25991">
    <property type="entry name" value="KhtT_N"/>
    <property type="match status" value="1"/>
</dbReference>
<dbReference type="SUPFAM" id="SSF116726">
    <property type="entry name" value="TrkA C-terminal domain-like"/>
    <property type="match status" value="1"/>
</dbReference>
<dbReference type="AlphaFoldDB" id="A0A5M8QNE6"/>
<keyword evidence="3" id="KW-1185">Reference proteome</keyword>